<evidence type="ECO:0000313" key="2">
    <source>
        <dbReference type="EMBL" id="WMV41193.1"/>
    </source>
</evidence>
<proteinExistence type="predicted"/>
<sequence>MTTHQAHTSTNTKLVSERHGRVLHTTTYAFLCLIFQLCKDDGVPVWHCDKLIQATKTLDIGLIRDEANVAVPHRESQVEVPPLGEDLVADVEKMQGQEPVPPATTEDAPTSHSPTASQAPCSSRAIPSSGSVVVPLA</sequence>
<reference evidence="2" key="1">
    <citation type="submission" date="2023-08" db="EMBL/GenBank/DDBJ databases">
        <title>A de novo genome assembly of Solanum verrucosum Schlechtendal, a Mexican diploid species geographically isolated from the other diploid A-genome species in potato relatives.</title>
        <authorList>
            <person name="Hosaka K."/>
        </authorList>
    </citation>
    <scope>NUCLEOTIDE SEQUENCE</scope>
    <source>
        <tissue evidence="2">Young leaves</tissue>
    </source>
</reference>
<protein>
    <recommendedName>
        <fullName evidence="4">Integrase core domain containing protein</fullName>
    </recommendedName>
</protein>
<evidence type="ECO:0000256" key="1">
    <source>
        <dbReference type="SAM" id="MobiDB-lite"/>
    </source>
</evidence>
<dbReference type="Proteomes" id="UP001234989">
    <property type="component" value="Chromosome 8"/>
</dbReference>
<feature type="compositionally biased region" description="Polar residues" evidence="1">
    <location>
        <begin position="107"/>
        <end position="131"/>
    </location>
</feature>
<name>A0AAF0ZKK0_SOLVR</name>
<evidence type="ECO:0008006" key="4">
    <source>
        <dbReference type="Google" id="ProtNLM"/>
    </source>
</evidence>
<evidence type="ECO:0000313" key="3">
    <source>
        <dbReference type="Proteomes" id="UP001234989"/>
    </source>
</evidence>
<organism evidence="2 3">
    <name type="scientific">Solanum verrucosum</name>
    <dbReference type="NCBI Taxonomy" id="315347"/>
    <lineage>
        <taxon>Eukaryota</taxon>
        <taxon>Viridiplantae</taxon>
        <taxon>Streptophyta</taxon>
        <taxon>Embryophyta</taxon>
        <taxon>Tracheophyta</taxon>
        <taxon>Spermatophyta</taxon>
        <taxon>Magnoliopsida</taxon>
        <taxon>eudicotyledons</taxon>
        <taxon>Gunneridae</taxon>
        <taxon>Pentapetalae</taxon>
        <taxon>asterids</taxon>
        <taxon>lamiids</taxon>
        <taxon>Solanales</taxon>
        <taxon>Solanaceae</taxon>
        <taxon>Solanoideae</taxon>
        <taxon>Solaneae</taxon>
        <taxon>Solanum</taxon>
    </lineage>
</organism>
<gene>
    <name evidence="2" type="ORF">MTR67_034578</name>
</gene>
<dbReference type="EMBL" id="CP133619">
    <property type="protein sequence ID" value="WMV41193.1"/>
    <property type="molecule type" value="Genomic_DNA"/>
</dbReference>
<accession>A0AAF0ZKK0</accession>
<keyword evidence="3" id="KW-1185">Reference proteome</keyword>
<dbReference type="AlphaFoldDB" id="A0AAF0ZKK0"/>
<feature type="region of interest" description="Disordered" evidence="1">
    <location>
        <begin position="91"/>
        <end position="137"/>
    </location>
</feature>